<evidence type="ECO:0000313" key="1">
    <source>
        <dbReference type="EMBL" id="TDY46483.1"/>
    </source>
</evidence>
<protein>
    <submittedName>
        <fullName evidence="1">Uncharacterized protein</fullName>
    </submittedName>
</protein>
<gene>
    <name evidence="1" type="ORF">BX592_113111</name>
</gene>
<dbReference type="EMBL" id="SORE01000013">
    <property type="protein sequence ID" value="TDY46483.1"/>
    <property type="molecule type" value="Genomic_DNA"/>
</dbReference>
<comment type="caution">
    <text evidence="1">The sequence shown here is derived from an EMBL/GenBank/DDBJ whole genome shotgun (WGS) entry which is preliminary data.</text>
</comment>
<name>A0A4R8LPW4_9BURK</name>
<keyword evidence="2" id="KW-1185">Reference proteome</keyword>
<evidence type="ECO:0000313" key="2">
    <source>
        <dbReference type="Proteomes" id="UP000295509"/>
    </source>
</evidence>
<dbReference type="OrthoDB" id="9101345at2"/>
<sequence>MSAVGLQVWDEAGRLMLDGTHRLGRIKKMVKVGDGPGVCLIEDIQPGEQIFYSFQPNQLFFDSRHNECPPWFQIVNGNAVTWDYSPNTSTAPRFNIQGMLIVGVY</sequence>
<dbReference type="Proteomes" id="UP000295509">
    <property type="component" value="Unassembled WGS sequence"/>
</dbReference>
<dbReference type="RefSeq" id="WP_134193243.1">
    <property type="nucleotide sequence ID" value="NZ_JBHLUW010000022.1"/>
</dbReference>
<dbReference type="AlphaFoldDB" id="A0A4R8LPW4"/>
<accession>A0A4R8LPW4</accession>
<proteinExistence type="predicted"/>
<organism evidence="1 2">
    <name type="scientific">Paraburkholderia rhizosphaerae</name>
    <dbReference type="NCBI Taxonomy" id="480658"/>
    <lineage>
        <taxon>Bacteria</taxon>
        <taxon>Pseudomonadati</taxon>
        <taxon>Pseudomonadota</taxon>
        <taxon>Betaproteobacteria</taxon>
        <taxon>Burkholderiales</taxon>
        <taxon>Burkholderiaceae</taxon>
        <taxon>Paraburkholderia</taxon>
    </lineage>
</organism>
<reference evidence="1 2" key="1">
    <citation type="submission" date="2019-03" db="EMBL/GenBank/DDBJ databases">
        <title>Genomic Encyclopedia of Type Strains, Phase III (KMG-III): the genomes of soil and plant-associated and newly described type strains.</title>
        <authorList>
            <person name="Whitman W."/>
        </authorList>
    </citation>
    <scope>NUCLEOTIDE SEQUENCE [LARGE SCALE GENOMIC DNA]</scope>
    <source>
        <strain evidence="1 2">LMG 29544</strain>
    </source>
</reference>